<dbReference type="PANTHER" id="PTHR44757:SF2">
    <property type="entry name" value="BIOFILM ARCHITECTURE MAINTENANCE PROTEIN MBAA"/>
    <property type="match status" value="1"/>
</dbReference>
<comment type="caution">
    <text evidence="4">The sequence shown here is derived from an EMBL/GenBank/DDBJ whole genome shotgun (WGS) entry which is preliminary data.</text>
</comment>
<dbReference type="Pfam" id="PF00563">
    <property type="entry name" value="EAL"/>
    <property type="match status" value="1"/>
</dbReference>
<feature type="transmembrane region" description="Helical" evidence="1">
    <location>
        <begin position="102"/>
        <end position="120"/>
    </location>
</feature>
<dbReference type="InterPro" id="IPR035919">
    <property type="entry name" value="EAL_sf"/>
</dbReference>
<dbReference type="InterPro" id="IPR043128">
    <property type="entry name" value="Rev_trsase/Diguanyl_cyclase"/>
</dbReference>
<accession>A0ABU3Q6E4</accession>
<dbReference type="Gene3D" id="3.30.70.270">
    <property type="match status" value="1"/>
</dbReference>
<evidence type="ECO:0000256" key="1">
    <source>
        <dbReference type="SAM" id="Phobius"/>
    </source>
</evidence>
<keyword evidence="1" id="KW-0472">Membrane</keyword>
<evidence type="ECO:0000313" key="4">
    <source>
        <dbReference type="EMBL" id="MDT9598877.1"/>
    </source>
</evidence>
<dbReference type="Pfam" id="PF00990">
    <property type="entry name" value="GGDEF"/>
    <property type="match status" value="1"/>
</dbReference>
<dbReference type="CDD" id="cd01948">
    <property type="entry name" value="EAL"/>
    <property type="match status" value="1"/>
</dbReference>
<dbReference type="PANTHER" id="PTHR44757">
    <property type="entry name" value="DIGUANYLATE CYCLASE DGCP"/>
    <property type="match status" value="1"/>
</dbReference>
<dbReference type="PROSITE" id="PS50883">
    <property type="entry name" value="EAL"/>
    <property type="match status" value="1"/>
</dbReference>
<dbReference type="EMBL" id="JAVUPU010000003">
    <property type="protein sequence ID" value="MDT9598877.1"/>
    <property type="molecule type" value="Genomic_DNA"/>
</dbReference>
<dbReference type="Proteomes" id="UP001259572">
    <property type="component" value="Unassembled WGS sequence"/>
</dbReference>
<dbReference type="SMART" id="SM00052">
    <property type="entry name" value="EAL"/>
    <property type="match status" value="1"/>
</dbReference>
<dbReference type="Gene3D" id="3.20.20.450">
    <property type="entry name" value="EAL domain"/>
    <property type="match status" value="1"/>
</dbReference>
<feature type="transmembrane region" description="Helical" evidence="1">
    <location>
        <begin position="40"/>
        <end position="57"/>
    </location>
</feature>
<feature type="domain" description="EAL" evidence="2">
    <location>
        <begin position="406"/>
        <end position="656"/>
    </location>
</feature>
<gene>
    <name evidence="4" type="ORF">RQX22_07945</name>
</gene>
<dbReference type="InterPro" id="IPR001633">
    <property type="entry name" value="EAL_dom"/>
</dbReference>
<feature type="transmembrane region" description="Helical" evidence="1">
    <location>
        <begin position="63"/>
        <end position="82"/>
    </location>
</feature>
<dbReference type="PROSITE" id="PS50887">
    <property type="entry name" value="GGDEF"/>
    <property type="match status" value="1"/>
</dbReference>
<protein>
    <submittedName>
        <fullName evidence="4">EAL domain-containing protein</fullName>
    </submittedName>
</protein>
<keyword evidence="5" id="KW-1185">Reference proteome</keyword>
<evidence type="ECO:0000259" key="2">
    <source>
        <dbReference type="PROSITE" id="PS50883"/>
    </source>
</evidence>
<dbReference type="InterPro" id="IPR000160">
    <property type="entry name" value="GGDEF_dom"/>
</dbReference>
<feature type="domain" description="GGDEF" evidence="3">
    <location>
        <begin position="265"/>
        <end position="397"/>
    </location>
</feature>
<keyword evidence="1" id="KW-0812">Transmembrane</keyword>
<proteinExistence type="predicted"/>
<dbReference type="SUPFAM" id="SSF55073">
    <property type="entry name" value="Nucleotide cyclase"/>
    <property type="match status" value="1"/>
</dbReference>
<name>A0ABU3Q6E4_9SPHN</name>
<dbReference type="NCBIfam" id="TIGR00254">
    <property type="entry name" value="GGDEF"/>
    <property type="match status" value="1"/>
</dbReference>
<keyword evidence="1" id="KW-1133">Transmembrane helix</keyword>
<dbReference type="InterPro" id="IPR052155">
    <property type="entry name" value="Biofilm_reg_signaling"/>
</dbReference>
<dbReference type="CDD" id="cd01949">
    <property type="entry name" value="GGDEF"/>
    <property type="match status" value="1"/>
</dbReference>
<dbReference type="SUPFAM" id="SSF141868">
    <property type="entry name" value="EAL domain-like"/>
    <property type="match status" value="1"/>
</dbReference>
<dbReference type="InterPro" id="IPR029787">
    <property type="entry name" value="Nucleotide_cyclase"/>
</dbReference>
<sequence>MKSYLSSLPRALIDVGEARTPTGRALLEERYRALQRQIPLLYIIALANIFGVVLSNGEGITQFLHPATALVALVVGRMFYWIKRRRQALTPDEMLGQLRQTLLLTALFSLLFCWSAIDLLRTPDDAHATHVILFSCLAMLGCAYGLSPFPSAARLPLLLFGLPLAAGLILSADPAHVGIGISLVLTILLVLRLMNVQNEAFSELVRSRTQTESEKERARRAERSAVAEKAKVRAIADTDPLTGVANRRAFLDRLERHMGDEERRTISLMALVDLDGFKPINDTFGHAAGDIVLAAVARRLTRAVGRAAFVARMGGDEFAILATDQDQASADALATAICAALRRPYRVEGRQFRLSGSCGMTLIQPEERDFRHSLICCDTALYAAKDNNRGSVSFFSPAMADSNRRRVAIEGAFRSDDVKDQIQLVYQPIYELETGILCSFEALARWSHSVLGPISPAEFIPIIEQIDVIEEVSDFLLRKAAGEAVKWPETVSLSFNLSAVQLCSGQTGDTILAILKEQGLHPSRLQIEVTETALLADFQVARANLKMLSDAGARIVLDDFGAGYASLSYLREMNFDAIKLDGSLVTTAASSEAAERLLRGVLGLCASLGLPCIAEHIETPEQREFLQTRGCEFGQGFALAQPMDAHKARAMARSKLIAIGSRQRKHRQAG</sequence>
<organism evidence="4 5">
    <name type="scientific">Sphingosinicella rhizophila</name>
    <dbReference type="NCBI Taxonomy" id="3050082"/>
    <lineage>
        <taxon>Bacteria</taxon>
        <taxon>Pseudomonadati</taxon>
        <taxon>Pseudomonadota</taxon>
        <taxon>Alphaproteobacteria</taxon>
        <taxon>Sphingomonadales</taxon>
        <taxon>Sphingosinicellaceae</taxon>
        <taxon>Sphingosinicella</taxon>
    </lineage>
</organism>
<feature type="transmembrane region" description="Helical" evidence="1">
    <location>
        <begin position="153"/>
        <end position="170"/>
    </location>
</feature>
<evidence type="ECO:0000313" key="5">
    <source>
        <dbReference type="Proteomes" id="UP001259572"/>
    </source>
</evidence>
<evidence type="ECO:0000259" key="3">
    <source>
        <dbReference type="PROSITE" id="PS50887"/>
    </source>
</evidence>
<dbReference type="SMART" id="SM00267">
    <property type="entry name" value="GGDEF"/>
    <property type="match status" value="1"/>
</dbReference>
<reference evidence="4 5" key="1">
    <citation type="submission" date="2023-05" db="EMBL/GenBank/DDBJ databases">
        <authorList>
            <person name="Guo Y."/>
        </authorList>
    </citation>
    <scope>NUCLEOTIDE SEQUENCE [LARGE SCALE GENOMIC DNA]</scope>
    <source>
        <strain evidence="4 5">GR2756</strain>
    </source>
</reference>
<feature type="transmembrane region" description="Helical" evidence="1">
    <location>
        <begin position="126"/>
        <end position="146"/>
    </location>
</feature>
<dbReference type="RefSeq" id="WP_315725306.1">
    <property type="nucleotide sequence ID" value="NZ_JAVUPU010000003.1"/>
</dbReference>